<evidence type="ECO:0000313" key="12">
    <source>
        <dbReference type="Proteomes" id="UP000438182"/>
    </source>
</evidence>
<evidence type="ECO:0000256" key="7">
    <source>
        <dbReference type="ARBA" id="ARBA00023303"/>
    </source>
</evidence>
<dbReference type="RefSeq" id="WP_160424498.1">
    <property type="nucleotide sequence ID" value="NZ_WSTA01000038.1"/>
</dbReference>
<dbReference type="InterPro" id="IPR027359">
    <property type="entry name" value="Volt_channel_dom_sf"/>
</dbReference>
<dbReference type="InterPro" id="IPR013099">
    <property type="entry name" value="K_chnl_dom"/>
</dbReference>
<feature type="transmembrane region" description="Helical" evidence="9">
    <location>
        <begin position="185"/>
        <end position="209"/>
    </location>
</feature>
<evidence type="ECO:0000256" key="1">
    <source>
        <dbReference type="ARBA" id="ARBA00004141"/>
    </source>
</evidence>
<feature type="transmembrane region" description="Helical" evidence="9">
    <location>
        <begin position="51"/>
        <end position="73"/>
    </location>
</feature>
<protein>
    <recommendedName>
        <fullName evidence="10">Potassium channel domain-containing protein</fullName>
    </recommendedName>
</protein>
<dbReference type="AlphaFoldDB" id="A0A6I4NXA8"/>
<evidence type="ECO:0000256" key="6">
    <source>
        <dbReference type="ARBA" id="ARBA00023136"/>
    </source>
</evidence>
<evidence type="ECO:0000256" key="9">
    <source>
        <dbReference type="SAM" id="Phobius"/>
    </source>
</evidence>
<comment type="subcellular location">
    <subcellularLocation>
        <location evidence="1">Membrane</location>
        <topology evidence="1">Multi-pass membrane protein</topology>
    </subcellularLocation>
</comment>
<evidence type="ECO:0000256" key="4">
    <source>
        <dbReference type="ARBA" id="ARBA00022989"/>
    </source>
</evidence>
<dbReference type="GO" id="GO:0005249">
    <property type="term" value="F:voltage-gated potassium channel activity"/>
    <property type="evidence" value="ECO:0007669"/>
    <property type="project" value="InterPro"/>
</dbReference>
<organism evidence="11 12">
    <name type="scientific">Agromyces seonyuensis</name>
    <dbReference type="NCBI Taxonomy" id="2662446"/>
    <lineage>
        <taxon>Bacteria</taxon>
        <taxon>Bacillati</taxon>
        <taxon>Actinomycetota</taxon>
        <taxon>Actinomycetes</taxon>
        <taxon>Micrococcales</taxon>
        <taxon>Microbacteriaceae</taxon>
        <taxon>Agromyces</taxon>
    </lineage>
</organism>
<dbReference type="Gene3D" id="1.20.120.350">
    <property type="entry name" value="Voltage-gated potassium channels. Chain C"/>
    <property type="match status" value="1"/>
</dbReference>
<evidence type="ECO:0000256" key="3">
    <source>
        <dbReference type="ARBA" id="ARBA00022692"/>
    </source>
</evidence>
<sequence length="259" mass="28158">MQDDSSRRTRALEVWEDSTAWVFVVASLVFLLLYSVRVIGDTSLPDGLQRFCAIGLLVIWVVFAVDYLVRLAIAPQRWSWARHNWVDLLSVLVPVFRPFRLVKELNRIPALRGHTGLKLRRRVILVGVVFVLLFVYSIALAVLEVERYAPGATIVTLGEAVWWACVTIATVGYGDYVPVTGIGRMLAVLLMIGGVGIIGTASATIVSALNDHVRHRVAETPEEARAAAEGAEPGVLADPPSFDAGSSRSAADRPGSLDG</sequence>
<keyword evidence="4 9" id="KW-1133">Transmembrane helix</keyword>
<keyword evidence="5" id="KW-0406">Ion transport</keyword>
<evidence type="ECO:0000256" key="8">
    <source>
        <dbReference type="SAM" id="MobiDB-lite"/>
    </source>
</evidence>
<gene>
    <name evidence="11" type="ORF">GB864_09710</name>
</gene>
<keyword evidence="2" id="KW-0813">Transport</keyword>
<keyword evidence="12" id="KW-1185">Reference proteome</keyword>
<dbReference type="Proteomes" id="UP000438182">
    <property type="component" value="Unassembled WGS sequence"/>
</dbReference>
<dbReference type="InterPro" id="IPR028325">
    <property type="entry name" value="VG_K_chnl"/>
</dbReference>
<accession>A0A6I4NXA8</accession>
<dbReference type="PANTHER" id="PTHR11537:SF254">
    <property type="entry name" value="POTASSIUM VOLTAGE-GATED CHANNEL PROTEIN SHAB"/>
    <property type="match status" value="1"/>
</dbReference>
<evidence type="ECO:0000256" key="2">
    <source>
        <dbReference type="ARBA" id="ARBA00022448"/>
    </source>
</evidence>
<dbReference type="GO" id="GO:0001508">
    <property type="term" value="P:action potential"/>
    <property type="evidence" value="ECO:0007669"/>
    <property type="project" value="TreeGrafter"/>
</dbReference>
<feature type="transmembrane region" description="Helical" evidence="9">
    <location>
        <begin position="20"/>
        <end position="39"/>
    </location>
</feature>
<dbReference type="SUPFAM" id="SSF81324">
    <property type="entry name" value="Voltage-gated potassium channels"/>
    <property type="match status" value="1"/>
</dbReference>
<dbReference type="Pfam" id="PF07885">
    <property type="entry name" value="Ion_trans_2"/>
    <property type="match status" value="1"/>
</dbReference>
<dbReference type="Gene3D" id="1.20.5.110">
    <property type="match status" value="1"/>
</dbReference>
<evidence type="ECO:0000313" key="11">
    <source>
        <dbReference type="EMBL" id="MWB98821.1"/>
    </source>
</evidence>
<reference evidence="11 12" key="1">
    <citation type="submission" date="2019-12" db="EMBL/GenBank/DDBJ databases">
        <authorList>
            <person name="Kim Y.S."/>
        </authorList>
    </citation>
    <scope>NUCLEOTIDE SEQUENCE [LARGE SCALE GENOMIC DNA]</scope>
    <source>
        <strain evidence="11 12">MMS17-SY077</strain>
    </source>
</reference>
<proteinExistence type="predicted"/>
<comment type="caution">
    <text evidence="11">The sequence shown here is derived from an EMBL/GenBank/DDBJ whole genome shotgun (WGS) entry which is preliminary data.</text>
</comment>
<name>A0A6I4NXA8_9MICO</name>
<keyword evidence="7" id="KW-0407">Ion channel</keyword>
<dbReference type="GO" id="GO:0008076">
    <property type="term" value="C:voltage-gated potassium channel complex"/>
    <property type="evidence" value="ECO:0007669"/>
    <property type="project" value="InterPro"/>
</dbReference>
<feature type="region of interest" description="Disordered" evidence="8">
    <location>
        <begin position="220"/>
        <end position="259"/>
    </location>
</feature>
<dbReference type="PANTHER" id="PTHR11537">
    <property type="entry name" value="VOLTAGE-GATED POTASSIUM CHANNEL"/>
    <property type="match status" value="1"/>
</dbReference>
<evidence type="ECO:0000256" key="5">
    <source>
        <dbReference type="ARBA" id="ARBA00023065"/>
    </source>
</evidence>
<dbReference type="EMBL" id="WSTA01000038">
    <property type="protein sequence ID" value="MWB98821.1"/>
    <property type="molecule type" value="Genomic_DNA"/>
</dbReference>
<feature type="transmembrane region" description="Helical" evidence="9">
    <location>
        <begin position="123"/>
        <end position="143"/>
    </location>
</feature>
<evidence type="ECO:0000259" key="10">
    <source>
        <dbReference type="Pfam" id="PF07885"/>
    </source>
</evidence>
<dbReference type="Gene3D" id="1.10.287.70">
    <property type="match status" value="1"/>
</dbReference>
<feature type="domain" description="Potassium channel" evidence="10">
    <location>
        <begin position="132"/>
        <end position="209"/>
    </location>
</feature>
<keyword evidence="6 9" id="KW-0472">Membrane</keyword>
<feature type="transmembrane region" description="Helical" evidence="9">
    <location>
        <begin position="149"/>
        <end position="173"/>
    </location>
</feature>
<keyword evidence="3 9" id="KW-0812">Transmembrane</keyword>